<evidence type="ECO:0000313" key="2">
    <source>
        <dbReference type="EMBL" id="KAE8403359.1"/>
    </source>
</evidence>
<organism evidence="2 3">
    <name type="scientific">Aspergillus pseudonomiae</name>
    <dbReference type="NCBI Taxonomy" id="1506151"/>
    <lineage>
        <taxon>Eukaryota</taxon>
        <taxon>Fungi</taxon>
        <taxon>Dikarya</taxon>
        <taxon>Ascomycota</taxon>
        <taxon>Pezizomycotina</taxon>
        <taxon>Eurotiomycetes</taxon>
        <taxon>Eurotiomycetidae</taxon>
        <taxon>Eurotiales</taxon>
        <taxon>Aspergillaceae</taxon>
        <taxon>Aspergillus</taxon>
        <taxon>Aspergillus subgen. Circumdati</taxon>
    </lineage>
</organism>
<dbReference type="RefSeq" id="XP_031940678.1">
    <property type="nucleotide sequence ID" value="XM_032078851.1"/>
</dbReference>
<sequence length="114" mass="12435">MISEVPACLAIASQIHVSLVAGYGADWLWCALVPRLLSLVTNDSPVKLCAQGTKHIQLGASTKGNENQEKNNNNSKKNKNKKTKTKISPSLNPYPWVLLYHSFLISLSPAGLIH</sequence>
<protein>
    <submittedName>
        <fullName evidence="2">Uncharacterized protein</fullName>
    </submittedName>
</protein>
<feature type="compositionally biased region" description="Basic residues" evidence="1">
    <location>
        <begin position="76"/>
        <end position="85"/>
    </location>
</feature>
<dbReference type="EMBL" id="ML736777">
    <property type="protein sequence ID" value="KAE8403359.1"/>
    <property type="molecule type" value="Genomic_DNA"/>
</dbReference>
<keyword evidence="3" id="KW-1185">Reference proteome</keyword>
<dbReference type="AlphaFoldDB" id="A0A5N7DAU8"/>
<evidence type="ECO:0000256" key="1">
    <source>
        <dbReference type="SAM" id="MobiDB-lite"/>
    </source>
</evidence>
<accession>A0A5N7DAU8</accession>
<reference evidence="2 3" key="1">
    <citation type="submission" date="2019-04" db="EMBL/GenBank/DDBJ databases">
        <authorList>
            <consortium name="DOE Joint Genome Institute"/>
            <person name="Mondo S."/>
            <person name="Kjaerbolling I."/>
            <person name="Vesth T."/>
            <person name="Frisvad J.C."/>
            <person name="Nybo J.L."/>
            <person name="Theobald S."/>
            <person name="Kildgaard S."/>
            <person name="Isbrandt T."/>
            <person name="Kuo A."/>
            <person name="Sato A."/>
            <person name="Lyhne E.K."/>
            <person name="Kogle M.E."/>
            <person name="Wiebenga A."/>
            <person name="Kun R.S."/>
            <person name="Lubbers R.J."/>
            <person name="Makela M.R."/>
            <person name="Barry K."/>
            <person name="Chovatia M."/>
            <person name="Clum A."/>
            <person name="Daum C."/>
            <person name="Haridas S."/>
            <person name="He G."/>
            <person name="LaButti K."/>
            <person name="Lipzen A."/>
            <person name="Riley R."/>
            <person name="Salamov A."/>
            <person name="Simmons B.A."/>
            <person name="Magnuson J.K."/>
            <person name="Henrissat B."/>
            <person name="Mortensen U.H."/>
            <person name="Larsen T.O."/>
            <person name="Devries R.P."/>
            <person name="Grigoriev I.V."/>
            <person name="Machida M."/>
            <person name="Baker S.E."/>
            <person name="Andersen M.R."/>
            <person name="Cantor M.N."/>
            <person name="Hua S.X."/>
        </authorList>
    </citation>
    <scope>NUCLEOTIDE SEQUENCE [LARGE SCALE GENOMIC DNA]</scope>
    <source>
        <strain evidence="2 3">CBS 119388</strain>
    </source>
</reference>
<evidence type="ECO:0000313" key="3">
    <source>
        <dbReference type="Proteomes" id="UP000325579"/>
    </source>
</evidence>
<dbReference type="GeneID" id="43663542"/>
<name>A0A5N7DAU8_9EURO</name>
<feature type="region of interest" description="Disordered" evidence="1">
    <location>
        <begin position="59"/>
        <end position="87"/>
    </location>
</feature>
<dbReference type="Proteomes" id="UP000325579">
    <property type="component" value="Unassembled WGS sequence"/>
</dbReference>
<gene>
    <name evidence="2" type="ORF">BDV37DRAFT_142468</name>
</gene>
<proteinExistence type="predicted"/>